<gene>
    <name evidence="1" type="ORF">H2198_003454</name>
</gene>
<evidence type="ECO:0000313" key="1">
    <source>
        <dbReference type="EMBL" id="KAJ9658884.1"/>
    </source>
</evidence>
<proteinExistence type="predicted"/>
<keyword evidence="2" id="KW-1185">Reference proteome</keyword>
<evidence type="ECO:0000313" key="2">
    <source>
        <dbReference type="Proteomes" id="UP001172386"/>
    </source>
</evidence>
<organism evidence="1 2">
    <name type="scientific">Neophaeococcomyces mojaviensis</name>
    <dbReference type="NCBI Taxonomy" id="3383035"/>
    <lineage>
        <taxon>Eukaryota</taxon>
        <taxon>Fungi</taxon>
        <taxon>Dikarya</taxon>
        <taxon>Ascomycota</taxon>
        <taxon>Pezizomycotina</taxon>
        <taxon>Eurotiomycetes</taxon>
        <taxon>Chaetothyriomycetidae</taxon>
        <taxon>Chaetothyriales</taxon>
        <taxon>Chaetothyriales incertae sedis</taxon>
        <taxon>Neophaeococcomyces</taxon>
    </lineage>
</organism>
<sequence length="90" mass="9775">MSQTRISFKVHGTVQGVNFRSFTQKKANSYGVTGWVKNTSDDKVVGEAQGTTEALQKLKKDLNEGPSPAHVVKVETEEITTKDGESSFSA</sequence>
<comment type="caution">
    <text evidence="1">The sequence shown here is derived from an EMBL/GenBank/DDBJ whole genome shotgun (WGS) entry which is preliminary data.</text>
</comment>
<reference evidence="1" key="1">
    <citation type="submission" date="2022-10" db="EMBL/GenBank/DDBJ databases">
        <title>Culturing micro-colonial fungi from biological soil crusts in the Mojave desert and describing Neophaeococcomyces mojavensis, and introducing the new genera and species Taxawa tesnikishii.</title>
        <authorList>
            <person name="Kurbessoian T."/>
            <person name="Stajich J.E."/>
        </authorList>
    </citation>
    <scope>NUCLEOTIDE SEQUENCE</scope>
    <source>
        <strain evidence="1">JES_112</strain>
    </source>
</reference>
<name>A0ACC3ABB6_9EURO</name>
<dbReference type="Proteomes" id="UP001172386">
    <property type="component" value="Unassembled WGS sequence"/>
</dbReference>
<dbReference type="EMBL" id="JAPDRQ010000046">
    <property type="protein sequence ID" value="KAJ9658884.1"/>
    <property type="molecule type" value="Genomic_DNA"/>
</dbReference>
<accession>A0ACC3ABB6</accession>
<protein>
    <submittedName>
        <fullName evidence="1">Uncharacterized protein</fullName>
    </submittedName>
</protein>